<keyword evidence="7" id="KW-0378">Hydrolase</keyword>
<accession>A0A367P8Z6</accession>
<dbReference type="GO" id="GO:0015658">
    <property type="term" value="F:branched-chain amino acid transmembrane transporter activity"/>
    <property type="evidence" value="ECO:0007669"/>
    <property type="project" value="InterPro"/>
</dbReference>
<evidence type="ECO:0000256" key="3">
    <source>
        <dbReference type="ARBA" id="ARBA00022692"/>
    </source>
</evidence>
<feature type="transmembrane region" description="Helical" evidence="6">
    <location>
        <begin position="27"/>
        <end position="43"/>
    </location>
</feature>
<proteinExistence type="predicted"/>
<dbReference type="InterPro" id="IPR001851">
    <property type="entry name" value="ABC_transp_permease"/>
</dbReference>
<reference evidence="7 8" key="1">
    <citation type="submission" date="2018-04" db="EMBL/GenBank/DDBJ databases">
        <title>Cupriavidus necator CR12 genome sequencing and assembly.</title>
        <authorList>
            <person name="Ben Fekih I."/>
            <person name="Mazhar H.S."/>
            <person name="Bello S.K."/>
            <person name="Rensing C."/>
        </authorList>
    </citation>
    <scope>NUCLEOTIDE SEQUENCE [LARGE SCALE GENOMIC DNA]</scope>
    <source>
        <strain evidence="7 8">CR12</strain>
    </source>
</reference>
<dbReference type="EMBL" id="QDHA01000118">
    <property type="protein sequence ID" value="RCJ03973.1"/>
    <property type="molecule type" value="Genomic_DNA"/>
</dbReference>
<feature type="transmembrane region" description="Helical" evidence="6">
    <location>
        <begin position="97"/>
        <end position="117"/>
    </location>
</feature>
<dbReference type="PANTHER" id="PTHR30482">
    <property type="entry name" value="HIGH-AFFINITY BRANCHED-CHAIN AMINO ACID TRANSPORT SYSTEM PERMEASE"/>
    <property type="match status" value="1"/>
</dbReference>
<evidence type="ECO:0000313" key="7">
    <source>
        <dbReference type="EMBL" id="RCJ03973.1"/>
    </source>
</evidence>
<dbReference type="Pfam" id="PF02653">
    <property type="entry name" value="BPD_transp_2"/>
    <property type="match status" value="1"/>
</dbReference>
<gene>
    <name evidence="7" type="ORF">DDK22_34420</name>
</gene>
<keyword evidence="3 6" id="KW-0812">Transmembrane</keyword>
<keyword evidence="4 6" id="KW-1133">Transmembrane helix</keyword>
<keyword evidence="5 6" id="KW-0472">Membrane</keyword>
<dbReference type="PANTHER" id="PTHR30482:SF18">
    <property type="entry name" value="BRANCHED AMINO ACID TRANSPORT SYSTEM PERMEASE"/>
    <property type="match status" value="1"/>
</dbReference>
<evidence type="ECO:0000256" key="6">
    <source>
        <dbReference type="SAM" id="Phobius"/>
    </source>
</evidence>
<evidence type="ECO:0000256" key="2">
    <source>
        <dbReference type="ARBA" id="ARBA00022475"/>
    </source>
</evidence>
<feature type="non-terminal residue" evidence="7">
    <location>
        <position position="118"/>
    </location>
</feature>
<dbReference type="AlphaFoldDB" id="A0A367P8Z6"/>
<evidence type="ECO:0000256" key="1">
    <source>
        <dbReference type="ARBA" id="ARBA00004651"/>
    </source>
</evidence>
<comment type="subcellular location">
    <subcellularLocation>
        <location evidence="1">Cell membrane</location>
        <topology evidence="1">Multi-pass membrane protein</topology>
    </subcellularLocation>
</comment>
<feature type="transmembrane region" description="Helical" evidence="6">
    <location>
        <begin position="55"/>
        <end position="85"/>
    </location>
</feature>
<comment type="caution">
    <text evidence="7">The sequence shown here is derived from an EMBL/GenBank/DDBJ whole genome shotgun (WGS) entry which is preliminary data.</text>
</comment>
<dbReference type="RefSeq" id="WP_414437077.1">
    <property type="nucleotide sequence ID" value="NZ_QDHA01000118.1"/>
</dbReference>
<evidence type="ECO:0000256" key="4">
    <source>
        <dbReference type="ARBA" id="ARBA00022989"/>
    </source>
</evidence>
<protein>
    <submittedName>
        <fullName evidence="7">Metal-dependent hydrolase</fullName>
    </submittedName>
</protein>
<evidence type="ECO:0000256" key="5">
    <source>
        <dbReference type="ARBA" id="ARBA00023136"/>
    </source>
</evidence>
<name>A0A367P8Z6_CUPNE</name>
<keyword evidence="2" id="KW-1003">Cell membrane</keyword>
<dbReference type="GO" id="GO:0005886">
    <property type="term" value="C:plasma membrane"/>
    <property type="evidence" value="ECO:0007669"/>
    <property type="project" value="UniProtKB-SubCell"/>
</dbReference>
<dbReference type="InterPro" id="IPR043428">
    <property type="entry name" value="LivM-like"/>
</dbReference>
<evidence type="ECO:0000313" key="8">
    <source>
        <dbReference type="Proteomes" id="UP000253501"/>
    </source>
</evidence>
<dbReference type="GO" id="GO:0016787">
    <property type="term" value="F:hydrolase activity"/>
    <property type="evidence" value="ECO:0007669"/>
    <property type="project" value="UniProtKB-KW"/>
</dbReference>
<organism evidence="7 8">
    <name type="scientific">Cupriavidus necator</name>
    <name type="common">Alcaligenes eutrophus</name>
    <name type="synonym">Ralstonia eutropha</name>
    <dbReference type="NCBI Taxonomy" id="106590"/>
    <lineage>
        <taxon>Bacteria</taxon>
        <taxon>Pseudomonadati</taxon>
        <taxon>Pseudomonadota</taxon>
        <taxon>Betaproteobacteria</taxon>
        <taxon>Burkholderiales</taxon>
        <taxon>Burkholderiaceae</taxon>
        <taxon>Cupriavidus</taxon>
    </lineage>
</organism>
<sequence>MTMLTDKQAAVTSAEAGSRARLNRNRVLVLAFIAVLVLLPALPTPEFWITLGNYIGLYSIVAIGLVLLTGVGGMTSFGQAAFVGLGAYSTAYLTTQFGLSPWFGLLVGLVITMASAYV</sequence>
<dbReference type="Proteomes" id="UP000253501">
    <property type="component" value="Unassembled WGS sequence"/>
</dbReference>